<reference evidence="1" key="1">
    <citation type="submission" date="2020-02" db="EMBL/GenBank/DDBJ databases">
        <authorList>
            <person name="Meier V. D."/>
        </authorList>
    </citation>
    <scope>NUCLEOTIDE SEQUENCE</scope>
    <source>
        <strain evidence="1">AVDCRST_MAG18</strain>
    </source>
</reference>
<protein>
    <submittedName>
        <fullName evidence="1">Uncharacterized protein</fullName>
    </submittedName>
</protein>
<name>A0A6J4V3M8_9BACT</name>
<organism evidence="1">
    <name type="scientific">uncultured Thermomicrobiales bacterium</name>
    <dbReference type="NCBI Taxonomy" id="1645740"/>
    <lineage>
        <taxon>Bacteria</taxon>
        <taxon>Pseudomonadati</taxon>
        <taxon>Thermomicrobiota</taxon>
        <taxon>Thermomicrobia</taxon>
        <taxon>Thermomicrobiales</taxon>
        <taxon>environmental samples</taxon>
    </lineage>
</organism>
<dbReference type="AlphaFoldDB" id="A0A6J4V3M8"/>
<gene>
    <name evidence="1" type="ORF">AVDCRST_MAG18-1306</name>
</gene>
<sequence length="52" mass="5155">MQNDPAVLQVVGVPRTSVQTAQPIPRAGVMDRIVKGLGGTVAGTALTPAASG</sequence>
<dbReference type="EMBL" id="CADCWN010000099">
    <property type="protein sequence ID" value="CAA9563827.1"/>
    <property type="molecule type" value="Genomic_DNA"/>
</dbReference>
<proteinExistence type="predicted"/>
<accession>A0A6J4V3M8</accession>
<evidence type="ECO:0000313" key="1">
    <source>
        <dbReference type="EMBL" id="CAA9563827.1"/>
    </source>
</evidence>